<reference evidence="2 3" key="1">
    <citation type="submission" date="2021-03" db="EMBL/GenBank/DDBJ databases">
        <title>Actinoplanes flavus sp. nov., a novel actinomycete isolated from Coconut Palm rhizosphere soil.</title>
        <authorList>
            <person name="Luo X."/>
        </authorList>
    </citation>
    <scope>NUCLEOTIDE SEQUENCE [LARGE SCALE GENOMIC DNA]</scope>
    <source>
        <strain evidence="2 3">NEAU-H7</strain>
    </source>
</reference>
<feature type="compositionally biased region" description="Basic residues" evidence="1">
    <location>
        <begin position="153"/>
        <end position="165"/>
    </location>
</feature>
<feature type="compositionally biased region" description="Low complexity" evidence="1">
    <location>
        <begin position="70"/>
        <end position="100"/>
    </location>
</feature>
<sequence>MDPTPATQIPALPNETPPSRPPALPHPIPTPQTPALPHPTSTLQIPPQLHWTPPPQTPAYRTQPRRPNPAAAALDSTTLTTGAAATNPDTPTSAAAAPGTTAPNLATAALDSTNSTSGAAAPGATAPNLATAALGSTASNPGIPHPTPTPQTPHHRTTAPPHHRTTAADPDIRTPRAAASGVGVADSGVAFVAGLSGSVMTRTALTIWLPPSRSDHFACKAGNLVRGANSHSAFPNTSCLNVAAGAAAIVGGEAVATGSYPADRGINRRMRMPREVAGFDSATGMVVALARFLHGLGTPPLGDPRMRLLRPAAALLGRAPVGMRQFVYSMFSGAEGRPEQEIATLDADDVFRRIAGAYPRRRYPVVVIGSSGGAMIHLCAALGVPWLPQTVLIPVRQRGLTPDEPRRAAEVFDRTARALLDANPDLVLHHMHDPVQDRLTLRRIAYFRVKRTRLGRAYEEFLADVLEPGGTVLLAECGQTWPISSRGERHVFQFGAVGGLPPHEYIDGSARVRDYLRRYRVPAERWEAPPVDGTAPEAEWGFEPGLRDDVQRFAKERGYRVARLVHDRPEDLSPLVADLYRRWYRRRGLPANRLLIESFMLMDPWWTLRTGSVPYWTLFPVRPSLDRLHRYLDGADTYDFLHLGLFCHGVESPGSVSAAEWRDLLGRAGVKGAFAGVSPRRYPTDPGTFFEFPRALRAIPQRHPLPDPLTLGEVEADVGGQYFH</sequence>
<dbReference type="Proteomes" id="UP000679690">
    <property type="component" value="Unassembled WGS sequence"/>
</dbReference>
<dbReference type="Gene3D" id="3.40.50.1820">
    <property type="entry name" value="alpha/beta hydrolase"/>
    <property type="match status" value="1"/>
</dbReference>
<evidence type="ECO:0000256" key="1">
    <source>
        <dbReference type="SAM" id="MobiDB-lite"/>
    </source>
</evidence>
<protein>
    <submittedName>
        <fullName evidence="2">Uncharacterized protein</fullName>
    </submittedName>
</protein>
<dbReference type="InterPro" id="IPR029058">
    <property type="entry name" value="AB_hydrolase_fold"/>
</dbReference>
<name>A0ABS3UY44_9ACTN</name>
<dbReference type="EMBL" id="JAGFNS010000040">
    <property type="protein sequence ID" value="MBO3743482.1"/>
    <property type="molecule type" value="Genomic_DNA"/>
</dbReference>
<dbReference type="RefSeq" id="WP_208472734.1">
    <property type="nucleotide sequence ID" value="NZ_JAGFNS010000040.1"/>
</dbReference>
<feature type="compositionally biased region" description="Pro residues" evidence="1">
    <location>
        <begin position="15"/>
        <end position="37"/>
    </location>
</feature>
<evidence type="ECO:0000313" key="3">
    <source>
        <dbReference type="Proteomes" id="UP000679690"/>
    </source>
</evidence>
<feature type="region of interest" description="Disordered" evidence="1">
    <location>
        <begin position="1"/>
        <end position="100"/>
    </location>
</feature>
<feature type="region of interest" description="Disordered" evidence="1">
    <location>
        <begin position="134"/>
        <end position="172"/>
    </location>
</feature>
<accession>A0ABS3UY44</accession>
<comment type="caution">
    <text evidence="2">The sequence shown here is derived from an EMBL/GenBank/DDBJ whole genome shotgun (WGS) entry which is preliminary data.</text>
</comment>
<keyword evidence="3" id="KW-1185">Reference proteome</keyword>
<organism evidence="2 3">
    <name type="scientific">Actinoplanes flavus</name>
    <dbReference type="NCBI Taxonomy" id="2820290"/>
    <lineage>
        <taxon>Bacteria</taxon>
        <taxon>Bacillati</taxon>
        <taxon>Actinomycetota</taxon>
        <taxon>Actinomycetes</taxon>
        <taxon>Micromonosporales</taxon>
        <taxon>Micromonosporaceae</taxon>
        <taxon>Actinoplanes</taxon>
    </lineage>
</organism>
<evidence type="ECO:0000313" key="2">
    <source>
        <dbReference type="EMBL" id="MBO3743482.1"/>
    </source>
</evidence>
<gene>
    <name evidence="2" type="ORF">J5X75_38890</name>
</gene>
<proteinExistence type="predicted"/>